<reference evidence="5" key="1">
    <citation type="submission" date="2008-07" db="EMBL/GenBank/DDBJ databases">
        <title>Annotation of Ajellomyces capsulatus strain H88.</title>
        <authorList>
            <person name="Champion M."/>
            <person name="Cuomo C."/>
            <person name="Ma L.-J."/>
            <person name="Henn M.R."/>
            <person name="Sil A."/>
            <person name="Goldman B."/>
            <person name="Young S.K."/>
            <person name="Kodira C.D."/>
            <person name="Zeng Q."/>
            <person name="Koehrsen M."/>
            <person name="Alvarado L."/>
            <person name="Berlin A."/>
            <person name="Borenstein D."/>
            <person name="Chen Z."/>
            <person name="Engels R."/>
            <person name="Freedman E."/>
            <person name="Gellesch M."/>
            <person name="Goldberg J."/>
            <person name="Griggs A."/>
            <person name="Gujja S."/>
            <person name="Heiman D."/>
            <person name="Hepburn T."/>
            <person name="Howarth C."/>
            <person name="Jen D."/>
            <person name="Larson L."/>
            <person name="Lewis B."/>
            <person name="Mehta T."/>
            <person name="Park D."/>
            <person name="Pearson M."/>
            <person name="Roberts A."/>
            <person name="Saif S."/>
            <person name="Shea T."/>
            <person name="Shenoy N."/>
            <person name="Sisk P."/>
            <person name="Stolte C."/>
            <person name="Sykes S."/>
            <person name="Walk T."/>
            <person name="White J."/>
            <person name="Yandava C."/>
            <person name="Klein B."/>
            <person name="McEwen J.G."/>
            <person name="Puccia R."/>
            <person name="Goldman G.H."/>
            <person name="Felipe M.S."/>
            <person name="Nino-Vega G."/>
            <person name="San-Blas G."/>
            <person name="Taylor J."/>
            <person name="Mendoza L."/>
            <person name="Galagan J."/>
            <person name="Nusbaum C."/>
            <person name="Birren B."/>
        </authorList>
    </citation>
    <scope>NUCLEOTIDE SEQUENCE [LARGE SCALE GENOMIC DNA]</scope>
    <source>
        <strain evidence="5">H88</strain>
    </source>
</reference>
<gene>
    <name evidence="4" type="ORF">HCEG_01406</name>
</gene>
<dbReference type="SUPFAM" id="SSF68906">
    <property type="entry name" value="SAP domain"/>
    <property type="match status" value="1"/>
</dbReference>
<protein>
    <recommendedName>
        <fullName evidence="3">SAP domain-containing protein</fullName>
    </recommendedName>
</protein>
<evidence type="ECO:0000313" key="4">
    <source>
        <dbReference type="EMBL" id="EGC42044.1"/>
    </source>
</evidence>
<dbReference type="EMBL" id="DS990636">
    <property type="protein sequence ID" value="EGC42044.1"/>
    <property type="molecule type" value="Genomic_DNA"/>
</dbReference>
<dbReference type="VEuPathDB" id="FungiDB:I7I53_06878"/>
<dbReference type="HOGENOM" id="CLU_080747_0_0_1"/>
<feature type="region of interest" description="Disordered" evidence="2">
    <location>
        <begin position="32"/>
        <end position="58"/>
    </location>
</feature>
<dbReference type="InterPro" id="IPR003034">
    <property type="entry name" value="SAP_dom"/>
</dbReference>
<sequence>MPTVQELRRQLKALGLSSTGRKASLLQRLQTAQETLTKSDSAPSDSAPSDSPRTPDDHCDAIAAATIEIADPEIMIEQAQVMLKGVIDNHQLQFQTVRDMPVVTNRRGVRYAEGYFDREAFASRLETTENALENFKTELESIKSELKNECESLRRTVSNLQHSVGDLKDSRSLFISTYRRDILLNATPSDHRIISTGNRFVHGGDCKRDAGLYEHPGRRRDFDTYVKLYGLHPGIVQSSVSYTPTINLLNRHATIIADKNIKVSTDFHNLFDDFIQSLERSNYDEEYLNDPMSRVTLAYWAFFNVCPA</sequence>
<dbReference type="PROSITE" id="PS50800">
    <property type="entry name" value="SAP"/>
    <property type="match status" value="1"/>
</dbReference>
<evidence type="ECO:0000313" key="5">
    <source>
        <dbReference type="Proteomes" id="UP000008142"/>
    </source>
</evidence>
<dbReference type="InterPro" id="IPR036361">
    <property type="entry name" value="SAP_dom_sf"/>
</dbReference>
<dbReference type="Proteomes" id="UP000008142">
    <property type="component" value="Unassembled WGS sequence"/>
</dbReference>
<dbReference type="Pfam" id="PF02037">
    <property type="entry name" value="SAP"/>
    <property type="match status" value="1"/>
</dbReference>
<dbReference type="AlphaFoldDB" id="F0U501"/>
<feature type="domain" description="SAP" evidence="3">
    <location>
        <begin position="1"/>
        <end position="33"/>
    </location>
</feature>
<evidence type="ECO:0000259" key="3">
    <source>
        <dbReference type="PROSITE" id="PS50800"/>
    </source>
</evidence>
<dbReference type="Gene3D" id="1.10.720.30">
    <property type="entry name" value="SAP domain"/>
    <property type="match status" value="1"/>
</dbReference>
<feature type="coiled-coil region" evidence="1">
    <location>
        <begin position="118"/>
        <end position="163"/>
    </location>
</feature>
<dbReference type="OMA" id="DPEIMIE"/>
<accession>F0U501</accession>
<dbReference type="STRING" id="544711.F0U501"/>
<feature type="compositionally biased region" description="Low complexity" evidence="2">
    <location>
        <begin position="39"/>
        <end position="52"/>
    </location>
</feature>
<organism evidence="5">
    <name type="scientific">Ajellomyces capsulatus (strain H88)</name>
    <name type="common">Darling's disease fungus</name>
    <name type="synonym">Histoplasma capsulatum</name>
    <dbReference type="NCBI Taxonomy" id="544711"/>
    <lineage>
        <taxon>Eukaryota</taxon>
        <taxon>Fungi</taxon>
        <taxon>Dikarya</taxon>
        <taxon>Ascomycota</taxon>
        <taxon>Pezizomycotina</taxon>
        <taxon>Eurotiomycetes</taxon>
        <taxon>Eurotiomycetidae</taxon>
        <taxon>Onygenales</taxon>
        <taxon>Ajellomycetaceae</taxon>
        <taxon>Histoplasma</taxon>
    </lineage>
</organism>
<evidence type="ECO:0000256" key="2">
    <source>
        <dbReference type="SAM" id="MobiDB-lite"/>
    </source>
</evidence>
<evidence type="ECO:0000256" key="1">
    <source>
        <dbReference type="SAM" id="Coils"/>
    </source>
</evidence>
<keyword evidence="1" id="KW-0175">Coiled coil</keyword>
<name>F0U501_AJEC8</name>
<proteinExistence type="predicted"/>
<dbReference type="OrthoDB" id="5420280at2759"/>